<organism evidence="1 2">
    <name type="scientific">Leptospira interrogans serovar Pyrogenes str. 200701872</name>
    <dbReference type="NCBI Taxonomy" id="1193029"/>
    <lineage>
        <taxon>Bacteria</taxon>
        <taxon>Pseudomonadati</taxon>
        <taxon>Spirochaetota</taxon>
        <taxon>Spirochaetia</taxon>
        <taxon>Leptospirales</taxon>
        <taxon>Leptospiraceae</taxon>
        <taxon>Leptospira</taxon>
    </lineage>
</organism>
<sequence>MLYFLWENWIYSVFQNRPMWELLRNLTRLELLESLQIAKYDLICGNYNILLKISKELSPKIF</sequence>
<proteinExistence type="predicted"/>
<dbReference type="EMBL" id="AKWN02000024">
    <property type="protein sequence ID" value="EMP09485.1"/>
    <property type="molecule type" value="Genomic_DNA"/>
</dbReference>
<comment type="caution">
    <text evidence="1">The sequence shown here is derived from an EMBL/GenBank/DDBJ whole genome shotgun (WGS) entry which is preliminary data.</text>
</comment>
<dbReference type="AlphaFoldDB" id="M7A674"/>
<reference evidence="1 2" key="1">
    <citation type="submission" date="2013-01" db="EMBL/GenBank/DDBJ databases">
        <authorList>
            <person name="Harkins D.M."/>
            <person name="Durkin A.S."/>
            <person name="Brinkac L.M."/>
            <person name="Haft D.H."/>
            <person name="Selengut J.D."/>
            <person name="Sanka R."/>
            <person name="DePew J."/>
            <person name="Purushe J."/>
            <person name="Picardeau M."/>
            <person name="Werts C."/>
            <person name="Goarant C."/>
            <person name="Vinetz J.M."/>
            <person name="Sutton G.G."/>
            <person name="Nierman W.C."/>
            <person name="Fouts D.E."/>
        </authorList>
    </citation>
    <scope>NUCLEOTIDE SEQUENCE [LARGE SCALE GENOMIC DNA]</scope>
    <source>
        <strain evidence="1 2">200701872</strain>
    </source>
</reference>
<accession>M7A674</accession>
<name>M7A674_LEPIR</name>
<protein>
    <submittedName>
        <fullName evidence="1">Uncharacterized protein</fullName>
    </submittedName>
</protein>
<dbReference type="BioCyc" id="LINT1193029:G11R4-4863-MONOMER"/>
<dbReference type="AntiFam" id="ANF00056">
    <property type="entry name" value="Translation of DNA repeat"/>
</dbReference>
<dbReference type="Proteomes" id="UP000012117">
    <property type="component" value="Unassembled WGS sequence"/>
</dbReference>
<evidence type="ECO:0000313" key="2">
    <source>
        <dbReference type="Proteomes" id="UP000012117"/>
    </source>
</evidence>
<evidence type="ECO:0000313" key="1">
    <source>
        <dbReference type="EMBL" id="EMP09485.1"/>
    </source>
</evidence>
<gene>
    <name evidence="1" type="ORF">LEP1GSC124_0569</name>
</gene>